<sequence>MSAAVSAKREGIAIEKKLSFLDQQLAGVRWTNPQSDGGSGNNISAPQNSLGKASGDNWDMQEVPLHSSGSNSAVSKSASNRVVGPTVAPRALSTVPESKVLSNDCKVETMIGENEWWMAASTIGTKGSLPFVIGSGTAIDEETVSEDDKVPSLPSNAMIESTSYGRQRAWTNPNMRRRPVAAAAAAPEMNPQTSLAARVRDAVEKIKAMTDEDLMDPAKTAELSGSLSNLRLPNVNSSATWQSKSSLASYRNMSQEVPAVIWNDSRTSSIANPATWQDSPDPNSPTSGRVYLSSTASSIVRHKEIYQAPAPLRHTRMNNMIDVTNNPEGASSMLDKLAQKMEHLQPGGGVRLSGARAPQPYPLPGEVQLPQQPMNTYLTTGGAEARPLTLSSDAIGWSLFTDVDSPSAAGALYLGGQAVPPPGKTSSRITSTWGEWPGMGSTDVSEIKQPPGPSPVSNSSTLQRLPASSKPARVLRRSSAAHLPSLLSRPGVGGSSDPKREELRRTWTEISSGESDTIQLRGEATGFYQPILPPLPKSPSNSQSCKQLEVMDFLKNVAAIHTVLEYESPSATVAEGPAPCNMEYGTIHDPSPANSQSVNPSHISATRTKRHSHHSTKSRREPHVPGATPSEVHAGGSELCHQSSALSPGASSSMPAAKSMRLPGLDGNALYAWDAAAGQLVSVRLIPIAAHQLRAAAPAVATVGQQLLSSGTFIGLCVCVVMVVMNLVLLVCCFSTMKDIFVEVARQPYMH</sequence>
<name>A0A250X566_9CHLO</name>
<reference evidence="3 4" key="1">
    <citation type="submission" date="2017-08" db="EMBL/GenBank/DDBJ databases">
        <title>Acidophilic green algal genome provides insights into adaptation to an acidic environment.</title>
        <authorList>
            <person name="Hirooka S."/>
            <person name="Hirose Y."/>
            <person name="Kanesaki Y."/>
            <person name="Higuchi S."/>
            <person name="Fujiwara T."/>
            <person name="Onuma R."/>
            <person name="Era A."/>
            <person name="Ohbayashi R."/>
            <person name="Uzuka A."/>
            <person name="Nozaki H."/>
            <person name="Yoshikawa H."/>
            <person name="Miyagishima S.Y."/>
        </authorList>
    </citation>
    <scope>NUCLEOTIDE SEQUENCE [LARGE SCALE GENOMIC DNA]</scope>
    <source>
        <strain evidence="3 4">NIES-2499</strain>
    </source>
</reference>
<organism evidence="3 4">
    <name type="scientific">Chlamydomonas eustigma</name>
    <dbReference type="NCBI Taxonomy" id="1157962"/>
    <lineage>
        <taxon>Eukaryota</taxon>
        <taxon>Viridiplantae</taxon>
        <taxon>Chlorophyta</taxon>
        <taxon>core chlorophytes</taxon>
        <taxon>Chlorophyceae</taxon>
        <taxon>CS clade</taxon>
        <taxon>Chlamydomonadales</taxon>
        <taxon>Chlamydomonadaceae</taxon>
        <taxon>Chlamydomonas</taxon>
    </lineage>
</organism>
<feature type="transmembrane region" description="Helical" evidence="2">
    <location>
        <begin position="713"/>
        <end position="737"/>
    </location>
</feature>
<evidence type="ECO:0000256" key="2">
    <source>
        <dbReference type="SAM" id="Phobius"/>
    </source>
</evidence>
<feature type="region of interest" description="Disordered" evidence="1">
    <location>
        <begin position="417"/>
        <end position="502"/>
    </location>
</feature>
<feature type="compositionally biased region" description="Polar residues" evidence="1">
    <location>
        <begin position="424"/>
        <end position="433"/>
    </location>
</feature>
<dbReference type="Proteomes" id="UP000232323">
    <property type="component" value="Unassembled WGS sequence"/>
</dbReference>
<gene>
    <name evidence="3" type="ORF">CEUSTIGMA_g5501.t1</name>
</gene>
<comment type="caution">
    <text evidence="3">The sequence shown here is derived from an EMBL/GenBank/DDBJ whole genome shotgun (WGS) entry which is preliminary data.</text>
</comment>
<keyword evidence="2" id="KW-0812">Transmembrane</keyword>
<evidence type="ECO:0000256" key="1">
    <source>
        <dbReference type="SAM" id="MobiDB-lite"/>
    </source>
</evidence>
<feature type="region of interest" description="Disordered" evidence="1">
    <location>
        <begin position="583"/>
        <end position="635"/>
    </location>
</feature>
<dbReference type="AlphaFoldDB" id="A0A250X566"/>
<dbReference type="EMBL" id="BEGY01000029">
    <property type="protein sequence ID" value="GAX78059.1"/>
    <property type="molecule type" value="Genomic_DNA"/>
</dbReference>
<evidence type="ECO:0000313" key="4">
    <source>
        <dbReference type="Proteomes" id="UP000232323"/>
    </source>
</evidence>
<evidence type="ECO:0000313" key="3">
    <source>
        <dbReference type="EMBL" id="GAX78059.1"/>
    </source>
</evidence>
<protein>
    <submittedName>
        <fullName evidence="3">Uncharacterized protein</fullName>
    </submittedName>
</protein>
<feature type="compositionally biased region" description="Low complexity" evidence="1">
    <location>
        <begin position="67"/>
        <end position="80"/>
    </location>
</feature>
<feature type="region of interest" description="Disordered" evidence="1">
    <location>
        <begin position="271"/>
        <end position="290"/>
    </location>
</feature>
<keyword evidence="2" id="KW-1133">Transmembrane helix</keyword>
<feature type="compositionally biased region" description="Polar residues" evidence="1">
    <location>
        <begin position="592"/>
        <end position="606"/>
    </location>
</feature>
<feature type="compositionally biased region" description="Polar residues" evidence="1">
    <location>
        <begin position="31"/>
        <end position="51"/>
    </location>
</feature>
<feature type="region of interest" description="Disordered" evidence="1">
    <location>
        <begin position="30"/>
        <end position="81"/>
    </location>
</feature>
<keyword evidence="2" id="KW-0472">Membrane</keyword>
<keyword evidence="4" id="KW-1185">Reference proteome</keyword>
<feature type="compositionally biased region" description="Basic residues" evidence="1">
    <location>
        <begin position="607"/>
        <end position="617"/>
    </location>
</feature>
<proteinExistence type="predicted"/>
<accession>A0A250X566</accession>